<name>A0A6H0XY33_9PEZI</name>
<evidence type="ECO:0000256" key="1">
    <source>
        <dbReference type="SAM" id="MobiDB-lite"/>
    </source>
</evidence>
<feature type="compositionally biased region" description="Polar residues" evidence="1">
    <location>
        <begin position="7"/>
        <end position="18"/>
    </location>
</feature>
<proteinExistence type="predicted"/>
<accession>A0A6H0XY33</accession>
<evidence type="ECO:0000313" key="3">
    <source>
        <dbReference type="Proteomes" id="UP000503462"/>
    </source>
</evidence>
<gene>
    <name evidence="2" type="ORF">AMS68_005204</name>
</gene>
<reference evidence="2 3" key="1">
    <citation type="journal article" date="2016" name="Sci. Rep.">
        <title>Peltaster fructicola genome reveals evolution from an invasive phytopathogen to an ectophytic parasite.</title>
        <authorList>
            <person name="Xu C."/>
            <person name="Chen H."/>
            <person name="Gleason M.L."/>
            <person name="Xu J.R."/>
            <person name="Liu H."/>
            <person name="Zhang R."/>
            <person name="Sun G."/>
        </authorList>
    </citation>
    <scope>NUCLEOTIDE SEQUENCE [LARGE SCALE GENOMIC DNA]</scope>
    <source>
        <strain evidence="2 3">LNHT1506</strain>
    </source>
</reference>
<keyword evidence="3" id="KW-1185">Reference proteome</keyword>
<protein>
    <submittedName>
        <fullName evidence="2">Uncharacterized protein</fullName>
    </submittedName>
</protein>
<dbReference type="AlphaFoldDB" id="A0A6H0XY33"/>
<dbReference type="EMBL" id="CP051141">
    <property type="protein sequence ID" value="QIW99686.1"/>
    <property type="molecule type" value="Genomic_DNA"/>
</dbReference>
<evidence type="ECO:0000313" key="2">
    <source>
        <dbReference type="EMBL" id="QIW99686.1"/>
    </source>
</evidence>
<dbReference type="Proteomes" id="UP000503462">
    <property type="component" value="Chromosome 3"/>
</dbReference>
<feature type="region of interest" description="Disordered" evidence="1">
    <location>
        <begin position="1"/>
        <end position="28"/>
    </location>
</feature>
<sequence length="75" mass="8485">MLPNTVFLRSSSGGQQPESLRISPVERAKRPIDNTSSFREICCSYTQLTTINKTVVLKLSTQIILREQTERLTTT</sequence>
<organism evidence="2 3">
    <name type="scientific">Peltaster fructicola</name>
    <dbReference type="NCBI Taxonomy" id="286661"/>
    <lineage>
        <taxon>Eukaryota</taxon>
        <taxon>Fungi</taxon>
        <taxon>Dikarya</taxon>
        <taxon>Ascomycota</taxon>
        <taxon>Pezizomycotina</taxon>
        <taxon>Dothideomycetes</taxon>
        <taxon>Dothideomycetes incertae sedis</taxon>
        <taxon>Peltaster</taxon>
    </lineage>
</organism>